<keyword evidence="6" id="KW-0503">Monooxygenase</keyword>
<evidence type="ECO:0000256" key="5">
    <source>
        <dbReference type="ARBA" id="ARBA00023004"/>
    </source>
</evidence>
<reference evidence="7 8" key="1">
    <citation type="submission" date="2013-03" db="EMBL/GenBank/DDBJ databases">
        <title>The Genome Sequence of Exophiala aquamarina CBS 119918.</title>
        <authorList>
            <consortium name="The Broad Institute Genomics Platform"/>
            <person name="Cuomo C."/>
            <person name="de Hoog S."/>
            <person name="Gorbushina A."/>
            <person name="Walker B."/>
            <person name="Young S.K."/>
            <person name="Zeng Q."/>
            <person name="Gargeya S."/>
            <person name="Fitzgerald M."/>
            <person name="Haas B."/>
            <person name="Abouelleil A."/>
            <person name="Allen A.W."/>
            <person name="Alvarado L."/>
            <person name="Arachchi H.M."/>
            <person name="Berlin A.M."/>
            <person name="Chapman S.B."/>
            <person name="Gainer-Dewar J."/>
            <person name="Goldberg J."/>
            <person name="Griggs A."/>
            <person name="Gujja S."/>
            <person name="Hansen M."/>
            <person name="Howarth C."/>
            <person name="Imamovic A."/>
            <person name="Ireland A."/>
            <person name="Larimer J."/>
            <person name="McCowan C."/>
            <person name="Murphy C."/>
            <person name="Pearson M."/>
            <person name="Poon T.W."/>
            <person name="Priest M."/>
            <person name="Roberts A."/>
            <person name="Saif S."/>
            <person name="Shea T."/>
            <person name="Sisk P."/>
            <person name="Sykes S."/>
            <person name="Wortman J."/>
            <person name="Nusbaum C."/>
            <person name="Birren B."/>
        </authorList>
    </citation>
    <scope>NUCLEOTIDE SEQUENCE [LARGE SCALE GENOMIC DNA]</scope>
    <source>
        <strain evidence="7 8">CBS 119918</strain>
    </source>
</reference>
<accession>A0A072PJV5</accession>
<protein>
    <recommendedName>
        <fullName evidence="9">Cytochrome P450 oxidoreductase</fullName>
    </recommendedName>
</protein>
<evidence type="ECO:0000313" key="7">
    <source>
        <dbReference type="EMBL" id="KEF59608.1"/>
    </source>
</evidence>
<dbReference type="GO" id="GO:0020037">
    <property type="term" value="F:heme binding"/>
    <property type="evidence" value="ECO:0007669"/>
    <property type="project" value="InterPro"/>
</dbReference>
<proteinExistence type="inferred from homology"/>
<sequence length="216" mass="25338">MGPAMSSDGPIFSLKLGSQNVIVLTSGELIKRLVDKRSGNYSDRPKLYMQDVWEGSRIIMRGYDALWKVERKIYHQFLNINKASRYIPYQDLETKQLMVDLLEKPNDFEDLITRSTLSVATSMAYGFRVLDPKSEVFQEMFRNTHGFFFMVNSSKLLDWYPQLRPIVRALPQWLYPLATKAKQIYLREKSQFWQLYEEAKQASARDDSLPSMFQPR</sequence>
<organism evidence="7 8">
    <name type="scientific">Exophiala aquamarina CBS 119918</name>
    <dbReference type="NCBI Taxonomy" id="1182545"/>
    <lineage>
        <taxon>Eukaryota</taxon>
        <taxon>Fungi</taxon>
        <taxon>Dikarya</taxon>
        <taxon>Ascomycota</taxon>
        <taxon>Pezizomycotina</taxon>
        <taxon>Eurotiomycetes</taxon>
        <taxon>Chaetothyriomycetidae</taxon>
        <taxon>Chaetothyriales</taxon>
        <taxon>Herpotrichiellaceae</taxon>
        <taxon>Exophiala</taxon>
    </lineage>
</organism>
<dbReference type="HOGENOM" id="CLU_001570_2_2_1"/>
<dbReference type="GO" id="GO:0004497">
    <property type="term" value="F:monooxygenase activity"/>
    <property type="evidence" value="ECO:0007669"/>
    <property type="project" value="UniProtKB-KW"/>
</dbReference>
<dbReference type="STRING" id="1182545.A0A072PJV5"/>
<evidence type="ECO:0000256" key="3">
    <source>
        <dbReference type="ARBA" id="ARBA00022723"/>
    </source>
</evidence>
<evidence type="ECO:0000313" key="8">
    <source>
        <dbReference type="Proteomes" id="UP000027920"/>
    </source>
</evidence>
<keyword evidence="4" id="KW-0560">Oxidoreductase</keyword>
<dbReference type="GeneID" id="25279385"/>
<dbReference type="OrthoDB" id="1103324at2759"/>
<comment type="cofactor">
    <cofactor evidence="1">
        <name>heme</name>
        <dbReference type="ChEBI" id="CHEBI:30413"/>
    </cofactor>
</comment>
<evidence type="ECO:0000256" key="1">
    <source>
        <dbReference type="ARBA" id="ARBA00001971"/>
    </source>
</evidence>
<evidence type="ECO:0000256" key="6">
    <source>
        <dbReference type="ARBA" id="ARBA00023033"/>
    </source>
</evidence>
<dbReference type="InterPro" id="IPR001128">
    <property type="entry name" value="Cyt_P450"/>
</dbReference>
<evidence type="ECO:0000256" key="2">
    <source>
        <dbReference type="ARBA" id="ARBA00010617"/>
    </source>
</evidence>
<gene>
    <name evidence="7" type="ORF">A1O9_04454</name>
</gene>
<dbReference type="GO" id="GO:0016705">
    <property type="term" value="F:oxidoreductase activity, acting on paired donors, with incorporation or reduction of molecular oxygen"/>
    <property type="evidence" value="ECO:0007669"/>
    <property type="project" value="InterPro"/>
</dbReference>
<name>A0A072PJV5_9EURO</name>
<keyword evidence="8" id="KW-1185">Reference proteome</keyword>
<dbReference type="VEuPathDB" id="FungiDB:A1O9_04454"/>
<dbReference type="InterPro" id="IPR050364">
    <property type="entry name" value="Cytochrome_P450_fung"/>
</dbReference>
<dbReference type="PANTHER" id="PTHR46300">
    <property type="entry name" value="P450, PUTATIVE (EUROFUNG)-RELATED-RELATED"/>
    <property type="match status" value="1"/>
</dbReference>
<dbReference type="SUPFAM" id="SSF48264">
    <property type="entry name" value="Cytochrome P450"/>
    <property type="match status" value="1"/>
</dbReference>
<dbReference type="PANTHER" id="PTHR46300:SF2">
    <property type="entry name" value="CYTOCHROME P450 MONOOXYGENASE ALNH-RELATED"/>
    <property type="match status" value="1"/>
</dbReference>
<dbReference type="Gene3D" id="1.10.630.10">
    <property type="entry name" value="Cytochrome P450"/>
    <property type="match status" value="1"/>
</dbReference>
<comment type="similarity">
    <text evidence="2">Belongs to the cytochrome P450 family.</text>
</comment>
<keyword evidence="3" id="KW-0479">Metal-binding</keyword>
<dbReference type="EMBL" id="AMGV01000003">
    <property type="protein sequence ID" value="KEF59608.1"/>
    <property type="molecule type" value="Genomic_DNA"/>
</dbReference>
<dbReference type="AlphaFoldDB" id="A0A072PJV5"/>
<dbReference type="GO" id="GO:0005506">
    <property type="term" value="F:iron ion binding"/>
    <property type="evidence" value="ECO:0007669"/>
    <property type="project" value="InterPro"/>
</dbReference>
<keyword evidence="5" id="KW-0408">Iron</keyword>
<dbReference type="RefSeq" id="XP_013262198.1">
    <property type="nucleotide sequence ID" value="XM_013406744.1"/>
</dbReference>
<dbReference type="Pfam" id="PF00067">
    <property type="entry name" value="p450"/>
    <property type="match status" value="1"/>
</dbReference>
<evidence type="ECO:0000256" key="4">
    <source>
        <dbReference type="ARBA" id="ARBA00023002"/>
    </source>
</evidence>
<evidence type="ECO:0008006" key="9">
    <source>
        <dbReference type="Google" id="ProtNLM"/>
    </source>
</evidence>
<dbReference type="InterPro" id="IPR036396">
    <property type="entry name" value="Cyt_P450_sf"/>
</dbReference>
<dbReference type="Proteomes" id="UP000027920">
    <property type="component" value="Unassembled WGS sequence"/>
</dbReference>
<comment type="caution">
    <text evidence="7">The sequence shown here is derived from an EMBL/GenBank/DDBJ whole genome shotgun (WGS) entry which is preliminary data.</text>
</comment>